<gene>
    <name evidence="2" type="ORF">C24_LOCUS13768</name>
</gene>
<evidence type="ECO:0000256" key="1">
    <source>
        <dbReference type="SAM" id="MobiDB-lite"/>
    </source>
</evidence>
<organism evidence="2 3">
    <name type="scientific">Arabidopsis thaliana</name>
    <name type="common">Mouse-ear cress</name>
    <dbReference type="NCBI Taxonomy" id="3702"/>
    <lineage>
        <taxon>Eukaryota</taxon>
        <taxon>Viridiplantae</taxon>
        <taxon>Streptophyta</taxon>
        <taxon>Embryophyta</taxon>
        <taxon>Tracheophyta</taxon>
        <taxon>Spermatophyta</taxon>
        <taxon>Magnoliopsida</taxon>
        <taxon>eudicotyledons</taxon>
        <taxon>Gunneridae</taxon>
        <taxon>Pentapetalae</taxon>
        <taxon>rosids</taxon>
        <taxon>malvids</taxon>
        <taxon>Brassicales</taxon>
        <taxon>Brassicaceae</taxon>
        <taxon>Camelineae</taxon>
        <taxon>Arabidopsis</taxon>
    </lineage>
</organism>
<evidence type="ECO:0000313" key="3">
    <source>
        <dbReference type="Proteomes" id="UP000434276"/>
    </source>
</evidence>
<dbReference type="ExpressionAtlas" id="A0A5S9XFF0">
    <property type="expression patterns" value="baseline and differential"/>
</dbReference>
<dbReference type="PANTHER" id="PTHR35461:SF3">
    <property type="entry name" value="OVATE DOMAIN-CONTAINING PROTEIN"/>
    <property type="match status" value="1"/>
</dbReference>
<feature type="compositionally biased region" description="Low complexity" evidence="1">
    <location>
        <begin position="37"/>
        <end position="62"/>
    </location>
</feature>
<feature type="region of interest" description="Disordered" evidence="1">
    <location>
        <begin position="35"/>
        <end position="87"/>
    </location>
</feature>
<dbReference type="AlphaFoldDB" id="A0A5S9XFF0"/>
<sequence>MVLRSSISNTRKLFQKTIDNFKSFFFNNGAYHKLPKTPNNTSTNNNNDHPNSNIITSSSSSIHKQFQPKPKDYVTTNKASSLQPRIGDRDETLFSQPKVNLVRTKLKEMEKMMNDDIISDEYYVSDVREFLHCYSRLRYTAYLDVVENFFMEVYSDFFSPHHLVGTRTAAVQRRHSAVVGIGSYGGHKHLMEKFKYDK</sequence>
<feature type="compositionally biased region" description="Polar residues" evidence="1">
    <location>
        <begin position="74"/>
        <end position="83"/>
    </location>
</feature>
<reference evidence="2 3" key="1">
    <citation type="submission" date="2019-12" db="EMBL/GenBank/DDBJ databases">
        <authorList>
            <person name="Jiao W.-B."/>
            <person name="Schneeberger K."/>
        </authorList>
    </citation>
    <scope>NUCLEOTIDE SEQUENCE [LARGE SCALE GENOMIC DNA]</scope>
    <source>
        <strain evidence="3">cv. C24</strain>
    </source>
</reference>
<evidence type="ECO:0000313" key="2">
    <source>
        <dbReference type="EMBL" id="CAA0383559.1"/>
    </source>
</evidence>
<dbReference type="PANTHER" id="PTHR35461">
    <property type="entry name" value="BNAANNG14610D PROTEIN"/>
    <property type="match status" value="1"/>
</dbReference>
<accession>A0A5S9XFF0</accession>
<proteinExistence type="predicted"/>
<dbReference type="OrthoDB" id="1928787at2759"/>
<dbReference type="EMBL" id="CACSHJ010000089">
    <property type="protein sequence ID" value="CAA0383559.1"/>
    <property type="molecule type" value="Genomic_DNA"/>
</dbReference>
<name>A0A5S9XFF0_ARATH</name>
<protein>
    <submittedName>
        <fullName evidence="2">Uncharacterized protein</fullName>
    </submittedName>
</protein>
<dbReference type="Proteomes" id="UP000434276">
    <property type="component" value="Unassembled WGS sequence"/>
</dbReference>